<feature type="signal peptide" evidence="1">
    <location>
        <begin position="1"/>
        <end position="22"/>
    </location>
</feature>
<gene>
    <name evidence="2" type="ORF">JIN83_04815</name>
</gene>
<accession>A0AAE2SA65</accession>
<reference evidence="2" key="1">
    <citation type="submission" date="2021-01" db="EMBL/GenBank/DDBJ databases">
        <title>Modified the classification status of verrucomicrobia.</title>
        <authorList>
            <person name="Feng X."/>
        </authorList>
    </citation>
    <scope>NUCLEOTIDE SEQUENCE</scope>
    <source>
        <strain evidence="2">5K15</strain>
    </source>
</reference>
<keyword evidence="3" id="KW-1185">Reference proteome</keyword>
<dbReference type="PROSITE" id="PS51257">
    <property type="entry name" value="PROKAR_LIPOPROTEIN"/>
    <property type="match status" value="1"/>
</dbReference>
<evidence type="ECO:0000313" key="2">
    <source>
        <dbReference type="EMBL" id="MBK1854266.1"/>
    </source>
</evidence>
<proteinExistence type="predicted"/>
<feature type="chain" id="PRO_5042059106" evidence="1">
    <location>
        <begin position="23"/>
        <end position="282"/>
    </location>
</feature>
<comment type="caution">
    <text evidence="2">The sequence shown here is derived from an EMBL/GenBank/DDBJ whole genome shotgun (WGS) entry which is preliminary data.</text>
</comment>
<name>A0AAE2SA65_9BACT</name>
<organism evidence="2 3">
    <name type="scientific">Oceaniferula flava</name>
    <dbReference type="NCBI Taxonomy" id="2800421"/>
    <lineage>
        <taxon>Bacteria</taxon>
        <taxon>Pseudomonadati</taxon>
        <taxon>Verrucomicrobiota</taxon>
        <taxon>Verrucomicrobiia</taxon>
        <taxon>Verrucomicrobiales</taxon>
        <taxon>Verrucomicrobiaceae</taxon>
        <taxon>Oceaniferula</taxon>
    </lineage>
</organism>
<dbReference type="RefSeq" id="WP_309488870.1">
    <property type="nucleotide sequence ID" value="NZ_JAENIG010000002.1"/>
</dbReference>
<dbReference type="EMBL" id="JAENIG010000002">
    <property type="protein sequence ID" value="MBK1854266.1"/>
    <property type="molecule type" value="Genomic_DNA"/>
</dbReference>
<protein>
    <submittedName>
        <fullName evidence="2">Uncharacterized protein</fullName>
    </submittedName>
</protein>
<sequence>MKHPIRQLAPLAFLAAVTWLLASCASPETSAPAPAVSVEADSNMPWNAPATGASSQKSRAVNASAAVRRPGLGTGWGETVSSQVGYSSFTRASSKPAGVASIYYNDKEGVAAMTGAWKYSGSGMQRAAGGLVEWGVKGGWSMLKNYNSGGRRYVVGRKGSDYALVVKNLSRSALEIVLSVDGLDVMDGKTASFKKRGYIIQPGKTLTVKGFRTSEAAVAAFKFSSVAGSYANLKHGKTRNVGVIGMAVFTQQGVDPWKWSNSAVQRRHSASPFAEAPSTRAR</sequence>
<dbReference type="Proteomes" id="UP000634206">
    <property type="component" value="Unassembled WGS sequence"/>
</dbReference>
<evidence type="ECO:0000313" key="3">
    <source>
        <dbReference type="Proteomes" id="UP000634206"/>
    </source>
</evidence>
<evidence type="ECO:0000256" key="1">
    <source>
        <dbReference type="SAM" id="SignalP"/>
    </source>
</evidence>
<dbReference type="AlphaFoldDB" id="A0AAE2SA65"/>
<keyword evidence="1" id="KW-0732">Signal</keyword>